<accession>A0ABW4UIJ7</accession>
<name>A0ABW4UIJ7_9HYPH</name>
<dbReference type="Pfam" id="PF14196">
    <property type="entry name" value="ATC_hydrolase"/>
    <property type="match status" value="1"/>
</dbReference>
<dbReference type="EMBL" id="JBHUGZ010000017">
    <property type="protein sequence ID" value="MFD1986220.1"/>
    <property type="molecule type" value="Genomic_DNA"/>
</dbReference>
<evidence type="ECO:0000313" key="1">
    <source>
        <dbReference type="EMBL" id="MFD1986220.1"/>
    </source>
</evidence>
<dbReference type="GO" id="GO:0016787">
    <property type="term" value="F:hydrolase activity"/>
    <property type="evidence" value="ECO:0007669"/>
    <property type="project" value="UniProtKB-KW"/>
</dbReference>
<dbReference type="RefSeq" id="WP_379103186.1">
    <property type="nucleotide sequence ID" value="NZ_JBHUGZ010000017.1"/>
</dbReference>
<dbReference type="Proteomes" id="UP001597405">
    <property type="component" value="Unassembled WGS sequence"/>
</dbReference>
<keyword evidence="1" id="KW-0378">Hydrolase</keyword>
<proteinExistence type="predicted"/>
<comment type="caution">
    <text evidence="1">The sequence shown here is derived from an EMBL/GenBank/DDBJ whole genome shotgun (WGS) entry which is preliminary data.</text>
</comment>
<dbReference type="InterPro" id="IPR026002">
    <property type="entry name" value="ATC_hydrolase-like"/>
</dbReference>
<evidence type="ECO:0000313" key="2">
    <source>
        <dbReference type="Proteomes" id="UP001597405"/>
    </source>
</evidence>
<protein>
    <submittedName>
        <fullName evidence="1">L-2-amino-thiazoline-4-carboxylic acid hydrolase</fullName>
    </submittedName>
</protein>
<sequence>MTDPEARVEKLSRELDSAFRNRADLYRLFFDELTGELGADRAEAIMIRAIEQRGKEVAAAAFANFGANDARAIGEAFLAVSPDGGRMYPTEVERSDDRIAFKVKRCPLKDAWVEAGVGGEKLATLCRIAGAFDRGLFEATGVRFDNVTWTPGHGSGCCHIALTNRTSGQEADEAGRASPQLMGISDADAVGREAGQG</sequence>
<keyword evidence="2" id="KW-1185">Reference proteome</keyword>
<organism evidence="1 2">
    <name type="scientific">Mesorhizobium newzealandense</name>
    <dbReference type="NCBI Taxonomy" id="1300302"/>
    <lineage>
        <taxon>Bacteria</taxon>
        <taxon>Pseudomonadati</taxon>
        <taxon>Pseudomonadota</taxon>
        <taxon>Alphaproteobacteria</taxon>
        <taxon>Hyphomicrobiales</taxon>
        <taxon>Phyllobacteriaceae</taxon>
        <taxon>Mesorhizobium</taxon>
    </lineage>
</organism>
<reference evidence="2" key="1">
    <citation type="journal article" date="2019" name="Int. J. Syst. Evol. Microbiol.">
        <title>The Global Catalogue of Microorganisms (GCM) 10K type strain sequencing project: providing services to taxonomists for standard genome sequencing and annotation.</title>
        <authorList>
            <consortium name="The Broad Institute Genomics Platform"/>
            <consortium name="The Broad Institute Genome Sequencing Center for Infectious Disease"/>
            <person name="Wu L."/>
            <person name="Ma J."/>
        </authorList>
    </citation>
    <scope>NUCLEOTIDE SEQUENCE [LARGE SCALE GENOMIC DNA]</scope>
    <source>
        <strain evidence="2">CGMCC 1.16225</strain>
    </source>
</reference>
<gene>
    <name evidence="1" type="ORF">ACFSOZ_27620</name>
</gene>